<evidence type="ECO:0008006" key="3">
    <source>
        <dbReference type="Google" id="ProtNLM"/>
    </source>
</evidence>
<evidence type="ECO:0000313" key="2">
    <source>
        <dbReference type="Proteomes" id="UP001626550"/>
    </source>
</evidence>
<name>A0ABD2QI28_9PLAT</name>
<dbReference type="Proteomes" id="UP001626550">
    <property type="component" value="Unassembled WGS sequence"/>
</dbReference>
<protein>
    <recommendedName>
        <fullName evidence="3">VWFA domain-containing protein</fullName>
    </recommendedName>
</protein>
<comment type="caution">
    <text evidence="1">The sequence shown here is derived from an EMBL/GenBank/DDBJ whole genome shotgun (WGS) entry which is preliminary data.</text>
</comment>
<accession>A0ABD2QI28</accession>
<organism evidence="1 2">
    <name type="scientific">Cichlidogyrus casuarinus</name>
    <dbReference type="NCBI Taxonomy" id="1844966"/>
    <lineage>
        <taxon>Eukaryota</taxon>
        <taxon>Metazoa</taxon>
        <taxon>Spiralia</taxon>
        <taxon>Lophotrochozoa</taxon>
        <taxon>Platyhelminthes</taxon>
        <taxon>Monogenea</taxon>
        <taxon>Monopisthocotylea</taxon>
        <taxon>Dactylogyridea</taxon>
        <taxon>Ancyrocephalidae</taxon>
        <taxon>Cichlidogyrus</taxon>
    </lineage>
</organism>
<gene>
    <name evidence="1" type="ORF">Ciccas_002134</name>
</gene>
<evidence type="ECO:0000313" key="1">
    <source>
        <dbReference type="EMBL" id="KAL3319195.1"/>
    </source>
</evidence>
<proteinExistence type="predicted"/>
<reference evidence="1 2" key="1">
    <citation type="submission" date="2024-11" db="EMBL/GenBank/DDBJ databases">
        <title>Adaptive evolution of stress response genes in parasites aligns with host niche diversity.</title>
        <authorList>
            <person name="Hahn C."/>
            <person name="Resl P."/>
        </authorList>
    </citation>
    <scope>NUCLEOTIDE SEQUENCE [LARGE SCALE GENOMIC DNA]</scope>
    <source>
        <strain evidence="1">EGGRZ-B1_66</strain>
        <tissue evidence="1">Body</tissue>
    </source>
</reference>
<keyword evidence="2" id="KW-1185">Reference proteome</keyword>
<dbReference type="EMBL" id="JBJKFK010000160">
    <property type="protein sequence ID" value="KAL3319195.1"/>
    <property type="molecule type" value="Genomic_DNA"/>
</dbReference>
<feature type="non-terminal residue" evidence="1">
    <location>
        <position position="1"/>
    </location>
</feature>
<dbReference type="AlphaFoldDB" id="A0ABD2QI28"/>
<sequence>IKLDQFLQDLLEEIVQDTRRDIGDILDSCTMDFVPKLRPKRWAFDVELKIPGFLALDSFRNGFEWNEELVKRTQRQFAEIVSKPMDYMRNRILPSLPGIFGRVNRLISYRGWLNDQFYVWPYKPFYRTATLFLRPDSVSVIDFDLKLAKLDLYNLVNSDVCILKHKDWELVLRIESKRAILLLKVNEKHLIEVSLEQVASKSPKQKLPYFHPDQRFMANLELDPITHDLVFKLDAFNSAGFSLKVVRNVIVHITVSEWILKQAIEETIFQTLTFQSRNKIDVSQFMPKLNPCSPYVDFLPYQEAVERSKWWSAGVAYSLSCSHFGIEPMQWSSQSLMSPDIVLVVRVDEKCPYNQKSWFEPVLRQLQTMQKTKFSLIAFNSEQVFVLQLNSGHIFHLREDTAADLEYLLKSLPMENRFEKGSELVTLKAVRSALELIGMGNAGHIVLASCDPECDRGVVEAGLMDSWRFSRFVASYPKVDFHFFTQNAKAANLTRSFCSRMAQEPTIDVNLEARLERNLSPAT</sequence>